<proteinExistence type="predicted"/>
<dbReference type="PANTHER" id="PTHR31681:SF34">
    <property type="entry name" value="DUF295 DOMAIN-CONTAINING PROTEIN"/>
    <property type="match status" value="1"/>
</dbReference>
<dbReference type="Proteomes" id="UP000326396">
    <property type="component" value="Linkage Group LG4"/>
</dbReference>
<keyword evidence="2" id="KW-1185">Reference proteome</keyword>
<evidence type="ECO:0000313" key="1">
    <source>
        <dbReference type="EMBL" id="KAD4178800.1"/>
    </source>
</evidence>
<accession>A0A5N6MXM6</accession>
<dbReference type="PANTHER" id="PTHR31681">
    <property type="entry name" value="C2H2-LIKE ZINC FINGER PROTEIN"/>
    <property type="match status" value="1"/>
</dbReference>
<evidence type="ECO:0008006" key="3">
    <source>
        <dbReference type="Google" id="ProtNLM"/>
    </source>
</evidence>
<protein>
    <recommendedName>
        <fullName evidence="3">PARP catalytic domain-containing protein</fullName>
    </recommendedName>
</protein>
<sequence length="555" mass="63269">MLVHHLHPNPIENSPSGYKARFVSQLHAKMRLHSTTCALTAVESQAARVMHAFCAFIRGNVNCQGKQTDVIPRNARTITLGNRRAQRRKLEEDEELTHLHTRNCSPGYAHQYTTTLRHFCKHPSSNHSFCCLTITNNPTSRRFTTASHPIFPSIVASPSGAAKTPAHHFTTTSNSSRLQPTYFARCPLLWFRRNQLLPVRLQTMLHLLVEVLLFPSLPIYLRPKTSIIKPDFYVPKKKRGIWLTRSCQDVITANANANAEMTIVVCRVISGRVKDLNDGDEDDYDSIEGAKPNYLFLAARVMHSFCAFLMNCQGKRTDVIRRNARSVMLGSRDQRRKLENDEELTHHHALNYPPGGTVLAIGDPSRNVIEMIFRSKSTNTPKYSINIKQVLKLNNSKQTLERFENFREIVKNQAHDHQNKHPRNVVDGNEKLMFYGTKLRHCKNIGTSMQCKDNIICSIIKPDFYVPKKKRGIWLTTSCQDVITANANAEMIKGEMTIVVCRVISGRVKDLNDGDEDDYDSIEGVKPNYLFVRDPSAVLPCFVVILKCWCFPYFF</sequence>
<dbReference type="OrthoDB" id="9514740at2759"/>
<gene>
    <name evidence="1" type="ORF">E3N88_27391</name>
</gene>
<evidence type="ECO:0000313" key="2">
    <source>
        <dbReference type="Proteomes" id="UP000326396"/>
    </source>
</evidence>
<comment type="caution">
    <text evidence="1">The sequence shown here is derived from an EMBL/GenBank/DDBJ whole genome shotgun (WGS) entry which is preliminary data.</text>
</comment>
<dbReference type="AlphaFoldDB" id="A0A5N6MXM6"/>
<dbReference type="SUPFAM" id="SSF56399">
    <property type="entry name" value="ADP-ribosylation"/>
    <property type="match status" value="1"/>
</dbReference>
<name>A0A5N6MXM6_9ASTR</name>
<organism evidence="1 2">
    <name type="scientific">Mikania micrantha</name>
    <name type="common">bitter vine</name>
    <dbReference type="NCBI Taxonomy" id="192012"/>
    <lineage>
        <taxon>Eukaryota</taxon>
        <taxon>Viridiplantae</taxon>
        <taxon>Streptophyta</taxon>
        <taxon>Embryophyta</taxon>
        <taxon>Tracheophyta</taxon>
        <taxon>Spermatophyta</taxon>
        <taxon>Magnoliopsida</taxon>
        <taxon>eudicotyledons</taxon>
        <taxon>Gunneridae</taxon>
        <taxon>Pentapetalae</taxon>
        <taxon>asterids</taxon>
        <taxon>campanulids</taxon>
        <taxon>Asterales</taxon>
        <taxon>Asteraceae</taxon>
        <taxon>Asteroideae</taxon>
        <taxon>Heliantheae alliance</taxon>
        <taxon>Eupatorieae</taxon>
        <taxon>Mikania</taxon>
    </lineage>
</organism>
<reference evidence="1 2" key="1">
    <citation type="submission" date="2019-05" db="EMBL/GenBank/DDBJ databases">
        <title>Mikania micrantha, genome provides insights into the molecular mechanism of rapid growth.</title>
        <authorList>
            <person name="Liu B."/>
        </authorList>
    </citation>
    <scope>NUCLEOTIDE SEQUENCE [LARGE SCALE GENOMIC DNA]</scope>
    <source>
        <strain evidence="1">NLD-2019</strain>
        <tissue evidence="1">Leaf</tissue>
    </source>
</reference>
<dbReference type="Gene3D" id="3.90.228.10">
    <property type="match status" value="1"/>
</dbReference>
<dbReference type="EMBL" id="SZYD01000014">
    <property type="protein sequence ID" value="KAD4178800.1"/>
    <property type="molecule type" value="Genomic_DNA"/>
</dbReference>